<organism evidence="1 2">
    <name type="scientific">Rubroshorea leprosula</name>
    <dbReference type="NCBI Taxonomy" id="152421"/>
    <lineage>
        <taxon>Eukaryota</taxon>
        <taxon>Viridiplantae</taxon>
        <taxon>Streptophyta</taxon>
        <taxon>Embryophyta</taxon>
        <taxon>Tracheophyta</taxon>
        <taxon>Spermatophyta</taxon>
        <taxon>Magnoliopsida</taxon>
        <taxon>eudicotyledons</taxon>
        <taxon>Gunneridae</taxon>
        <taxon>Pentapetalae</taxon>
        <taxon>rosids</taxon>
        <taxon>malvids</taxon>
        <taxon>Malvales</taxon>
        <taxon>Dipterocarpaceae</taxon>
        <taxon>Rubroshorea</taxon>
    </lineage>
</organism>
<proteinExistence type="predicted"/>
<dbReference type="EMBL" id="BPVZ01000006">
    <property type="protein sequence ID" value="GKU92506.1"/>
    <property type="molecule type" value="Genomic_DNA"/>
</dbReference>
<comment type="caution">
    <text evidence="1">The sequence shown here is derived from an EMBL/GenBank/DDBJ whole genome shotgun (WGS) entry which is preliminary data.</text>
</comment>
<protein>
    <submittedName>
        <fullName evidence="1">Uncharacterized protein</fullName>
    </submittedName>
</protein>
<dbReference type="AlphaFoldDB" id="A0AAV5I2N2"/>
<evidence type="ECO:0000313" key="1">
    <source>
        <dbReference type="EMBL" id="GKU92506.1"/>
    </source>
</evidence>
<sequence>MPMVAPRRELIAFGFDPEENNLAFNHGDLRGNKCGNGEGRDENKKMVAFERSEAVVVLEWRIWENLVRWEEDGEE</sequence>
<gene>
    <name evidence="1" type="ORF">SLEP1_g6220</name>
</gene>
<accession>A0AAV5I2N2</accession>
<name>A0AAV5I2N2_9ROSI</name>
<keyword evidence="2" id="KW-1185">Reference proteome</keyword>
<evidence type="ECO:0000313" key="2">
    <source>
        <dbReference type="Proteomes" id="UP001054252"/>
    </source>
</evidence>
<dbReference type="Proteomes" id="UP001054252">
    <property type="component" value="Unassembled WGS sequence"/>
</dbReference>
<reference evidence="1 2" key="1">
    <citation type="journal article" date="2021" name="Commun. Biol.">
        <title>The genome of Shorea leprosula (Dipterocarpaceae) highlights the ecological relevance of drought in aseasonal tropical rainforests.</title>
        <authorList>
            <person name="Ng K.K.S."/>
            <person name="Kobayashi M.J."/>
            <person name="Fawcett J.A."/>
            <person name="Hatakeyama M."/>
            <person name="Paape T."/>
            <person name="Ng C.H."/>
            <person name="Ang C.C."/>
            <person name="Tnah L.H."/>
            <person name="Lee C.T."/>
            <person name="Nishiyama T."/>
            <person name="Sese J."/>
            <person name="O'Brien M.J."/>
            <person name="Copetti D."/>
            <person name="Mohd Noor M.I."/>
            <person name="Ong R.C."/>
            <person name="Putra M."/>
            <person name="Sireger I.Z."/>
            <person name="Indrioko S."/>
            <person name="Kosugi Y."/>
            <person name="Izuno A."/>
            <person name="Isagi Y."/>
            <person name="Lee S.L."/>
            <person name="Shimizu K.K."/>
        </authorList>
    </citation>
    <scope>NUCLEOTIDE SEQUENCE [LARGE SCALE GENOMIC DNA]</scope>
    <source>
        <strain evidence="1">214</strain>
    </source>
</reference>